<evidence type="ECO:0000313" key="2">
    <source>
        <dbReference type="Proteomes" id="UP000242444"/>
    </source>
</evidence>
<protein>
    <submittedName>
        <fullName evidence="1">Uncharacterized protein</fullName>
    </submittedName>
</protein>
<evidence type="ECO:0000313" key="1">
    <source>
        <dbReference type="EMBL" id="OZM73354.1"/>
    </source>
</evidence>
<gene>
    <name evidence="1" type="ORF">CFN78_10950</name>
</gene>
<organism evidence="1 2">
    <name type="scientific">Amycolatopsis antarctica</name>
    <dbReference type="NCBI Taxonomy" id="1854586"/>
    <lineage>
        <taxon>Bacteria</taxon>
        <taxon>Bacillati</taxon>
        <taxon>Actinomycetota</taxon>
        <taxon>Actinomycetes</taxon>
        <taxon>Pseudonocardiales</taxon>
        <taxon>Pseudonocardiaceae</taxon>
        <taxon>Amycolatopsis</taxon>
    </lineage>
</organism>
<keyword evidence="2" id="KW-1185">Reference proteome</keyword>
<dbReference type="InParanoid" id="A0A263D4D6"/>
<dbReference type="EMBL" id="NKYE01000005">
    <property type="protein sequence ID" value="OZM73354.1"/>
    <property type="molecule type" value="Genomic_DNA"/>
</dbReference>
<sequence length="119" mass="12674">MLVLSLTACEEKEELDKVLSEAGDVTGTMSVCVRAMGSLVSLDPGSADADGLGEEAARKAKDARELGEDVDDAELRGVLTEIAESYESWDEDSTDVQAWIDRNEETVELLDTLCSSSGG</sequence>
<name>A0A263D4D6_9PSEU</name>
<proteinExistence type="predicted"/>
<reference evidence="1 2" key="1">
    <citation type="submission" date="2017-07" db="EMBL/GenBank/DDBJ databases">
        <title>Amycolatopsis antarcticus sp. nov., isolated from the surface of an Antarcticus brown macroalga.</title>
        <authorList>
            <person name="Wang J."/>
            <person name="Leiva S."/>
            <person name="Huang J."/>
            <person name="Huang Y."/>
        </authorList>
    </citation>
    <scope>NUCLEOTIDE SEQUENCE [LARGE SCALE GENOMIC DNA]</scope>
    <source>
        <strain evidence="1 2">AU-G6</strain>
    </source>
</reference>
<dbReference type="AlphaFoldDB" id="A0A263D4D6"/>
<dbReference type="Proteomes" id="UP000242444">
    <property type="component" value="Unassembled WGS sequence"/>
</dbReference>
<comment type="caution">
    <text evidence="1">The sequence shown here is derived from an EMBL/GenBank/DDBJ whole genome shotgun (WGS) entry which is preliminary data.</text>
</comment>
<accession>A0A263D4D6</accession>